<accession>X1M7M8</accession>
<name>X1M7M8_9ZZZZ</name>
<dbReference type="AlphaFoldDB" id="X1M7M8"/>
<sequence length="243" mass="27577">MRAYEWLANTGVELQDNYGEAIKPSGAGRAIAIQEYLEYAPKYYQIITKPESSPANRLAVVEDTEITVGLEYQVEKGTLVILPPPLLNEKYYNEALPRLVEVARRYYERSQRRIPISDAPDWLESYLVPRAKELDGQIKELAEEKARYDQIAYVLYGSGDNLEQSVALLLQDLGFDVERQPVGANIDQKARYAKFNLGFAIEITGIRDIVKKDTNKIAQAWKYLNDRAGTPEGNDRLMIVANT</sequence>
<evidence type="ECO:0000313" key="1">
    <source>
        <dbReference type="EMBL" id="GAI14076.1"/>
    </source>
</evidence>
<reference evidence="1" key="1">
    <citation type="journal article" date="2014" name="Front. Microbiol.">
        <title>High frequency of phylogenetically diverse reductive dehalogenase-homologous genes in deep subseafloor sedimentary metagenomes.</title>
        <authorList>
            <person name="Kawai M."/>
            <person name="Futagami T."/>
            <person name="Toyoda A."/>
            <person name="Takaki Y."/>
            <person name="Nishi S."/>
            <person name="Hori S."/>
            <person name="Arai W."/>
            <person name="Tsubouchi T."/>
            <person name="Morono Y."/>
            <person name="Uchiyama I."/>
            <person name="Ito T."/>
            <person name="Fujiyama A."/>
            <person name="Inagaki F."/>
            <person name="Takami H."/>
        </authorList>
    </citation>
    <scope>NUCLEOTIDE SEQUENCE</scope>
    <source>
        <strain evidence="1">Expedition CK06-06</strain>
    </source>
</reference>
<protein>
    <submittedName>
        <fullName evidence="1">Uncharacterized protein</fullName>
    </submittedName>
</protein>
<gene>
    <name evidence="1" type="ORF">S06H3_15987</name>
</gene>
<dbReference type="EMBL" id="BARV01007889">
    <property type="protein sequence ID" value="GAI14076.1"/>
    <property type="molecule type" value="Genomic_DNA"/>
</dbReference>
<feature type="non-terminal residue" evidence="1">
    <location>
        <position position="243"/>
    </location>
</feature>
<organism evidence="1">
    <name type="scientific">marine sediment metagenome</name>
    <dbReference type="NCBI Taxonomy" id="412755"/>
    <lineage>
        <taxon>unclassified sequences</taxon>
        <taxon>metagenomes</taxon>
        <taxon>ecological metagenomes</taxon>
    </lineage>
</organism>
<proteinExistence type="predicted"/>
<comment type="caution">
    <text evidence="1">The sequence shown here is derived from an EMBL/GenBank/DDBJ whole genome shotgun (WGS) entry which is preliminary data.</text>
</comment>